<dbReference type="Proteomes" id="UP001497522">
    <property type="component" value="Chromosome 2"/>
</dbReference>
<dbReference type="PANTHER" id="PTHR24058:SF17">
    <property type="entry name" value="HOMEODOMAIN INTERACTING PROTEIN KINASE, ISOFORM D"/>
    <property type="match status" value="1"/>
</dbReference>
<organism evidence="9 10">
    <name type="scientific">Sphagnum jensenii</name>
    <dbReference type="NCBI Taxonomy" id="128206"/>
    <lineage>
        <taxon>Eukaryota</taxon>
        <taxon>Viridiplantae</taxon>
        <taxon>Streptophyta</taxon>
        <taxon>Embryophyta</taxon>
        <taxon>Bryophyta</taxon>
        <taxon>Sphagnophytina</taxon>
        <taxon>Sphagnopsida</taxon>
        <taxon>Sphagnales</taxon>
        <taxon>Sphagnaceae</taxon>
        <taxon>Sphagnum</taxon>
    </lineage>
</organism>
<keyword evidence="4" id="KW-0418">Kinase</keyword>
<dbReference type="SMART" id="SM00220">
    <property type="entry name" value="S_TKc"/>
    <property type="match status" value="1"/>
</dbReference>
<feature type="binding site" evidence="6">
    <location>
        <position position="197"/>
    </location>
    <ligand>
        <name>ATP</name>
        <dbReference type="ChEBI" id="CHEBI:30616"/>
    </ligand>
</feature>
<sequence>MSASGKEEHHEEQHHEQQRIRSPSDDGDSGSEDDEEEKCALHPNRRAMYPIPHSHWFPRSLSFKPWNGVVVVKEVKKKQPGGGGGRSGLPKTLRIQVSRPLPVRVTKDIVETYQLCNPSFQHSEKLNPKRYLTNPSVPEFNNGCDNGNHDLILYYGCVLVNENGTRRYVVKELVGQGTFGQVAKCHTTETNTNVAVKIIKNQLAYYTQAKVEIGILHVLNQNHDPKDEHHVVRSYDHFSFQGHLCIVFELLGNNLFELLQRNQLKGISLNLVRIFLKQLLKALTLLHDAHVIHCDLKPENILLTSNQSANIKLIDFGSACMEHNTVYTYIQSRFYRSPEVLLGHTYTTAIDMWSLGCVAAELFLGWPLFPAQCAYDLLLFIKEKLRSQPPDYILRNAKCTKKYYRLTSAAPYSSQDCTNGQPSAFELLTPDENEAREGKKPVVGKRYFAGTLEEMIMDYHLKQIAEGVDIYAELDTRKVFADFLRGLVECDPNKRWTPTQAAQHPFLTGEPFDGPFKPLPERPHTPVGDRLVMEHRVGSGHWFGAGLSPQVGNLTLYGPFNSSPQLHATPYSLASSHGSSFGSYGENCALGSSFGSYGDGTGMSVSYPATLNGQMSLLGGSPDARRLSAPHMQGLGQGLGHTQLGMSPSGGGRPLSLGGSPSHQFSAPGSAFQSSGGSGLWSPSSPSQGSPNRHGPTSPAHAVREAAAVGQYNKRRGAFPLLAPLGGASSSPHESVHAARLQQSNASGIMELGSGNSFSHAQGGVRMVPQWQPTRNSGNAGTIHHQSWGSFLASSDSSVDGGDSETLAAGPVDWDADFRDEHLLEDDSLLDSGFGSSITGMGPPDGVMGSGGARLGPGPGSRTHFSGPGSGLGPGSLMGNNPQPLLQGGVTTSHNVARTAQCQNGAELQSSSQGFKSGYGRSNVVAKFGPFSPNQNSPSRLGQQQQPLQAAHLQYWHEQHPPIHPLNQPQTHIQTVHHLNSFQVSSNFGTSSGPVGQRQAPLEAFNPLACSNLSFHQQQQFSQQSPEHQPLPNSPVSLPQRSHAPIEVESMCNSPGSSLAHQSILHPRHRIYSSNLFNGQKPGLPLVGVVRPPVAPVAPVQRDYRFAK</sequence>
<dbReference type="InterPro" id="IPR017441">
    <property type="entry name" value="Protein_kinase_ATP_BS"/>
</dbReference>
<feature type="region of interest" description="Disordered" evidence="7">
    <location>
        <begin position="1016"/>
        <end position="1040"/>
    </location>
</feature>
<protein>
    <recommendedName>
        <fullName evidence="8">Protein kinase domain-containing protein</fullName>
    </recommendedName>
</protein>
<feature type="compositionally biased region" description="Low complexity" evidence="7">
    <location>
        <begin position="680"/>
        <end position="691"/>
    </location>
</feature>
<dbReference type="PROSITE" id="PS50011">
    <property type="entry name" value="PROTEIN_KINASE_DOM"/>
    <property type="match status" value="1"/>
</dbReference>
<feature type="domain" description="Protein kinase" evidence="8">
    <location>
        <begin position="168"/>
        <end position="507"/>
    </location>
</feature>
<accession>A0ABP1B6G5</accession>
<dbReference type="EMBL" id="OZ023703">
    <property type="protein sequence ID" value="CAK9870753.1"/>
    <property type="molecule type" value="Genomic_DNA"/>
</dbReference>
<feature type="compositionally biased region" description="Low complexity" evidence="7">
    <location>
        <begin position="1016"/>
        <end position="1030"/>
    </location>
</feature>
<gene>
    <name evidence="9" type="ORF">CSSPJE1EN2_LOCUS13421</name>
</gene>
<dbReference type="Pfam" id="PF00069">
    <property type="entry name" value="Pkinase"/>
    <property type="match status" value="1"/>
</dbReference>
<dbReference type="SUPFAM" id="SSF56112">
    <property type="entry name" value="Protein kinase-like (PK-like)"/>
    <property type="match status" value="1"/>
</dbReference>
<feature type="compositionally biased region" description="Gly residues" evidence="7">
    <location>
        <begin position="849"/>
        <end position="859"/>
    </location>
</feature>
<keyword evidence="5 6" id="KW-0067">ATP-binding</keyword>
<evidence type="ECO:0000313" key="10">
    <source>
        <dbReference type="Proteomes" id="UP001497522"/>
    </source>
</evidence>
<evidence type="ECO:0000313" key="9">
    <source>
        <dbReference type="EMBL" id="CAK9870753.1"/>
    </source>
</evidence>
<dbReference type="InterPro" id="IPR011009">
    <property type="entry name" value="Kinase-like_dom_sf"/>
</dbReference>
<dbReference type="InterPro" id="IPR050494">
    <property type="entry name" value="Ser_Thr_dual-spec_kinase"/>
</dbReference>
<feature type="compositionally biased region" description="Acidic residues" evidence="7">
    <location>
        <begin position="25"/>
        <end position="37"/>
    </location>
</feature>
<dbReference type="PROSITE" id="PS00107">
    <property type="entry name" value="PROTEIN_KINASE_ATP"/>
    <property type="match status" value="1"/>
</dbReference>
<evidence type="ECO:0000256" key="4">
    <source>
        <dbReference type="ARBA" id="ARBA00022777"/>
    </source>
</evidence>
<evidence type="ECO:0000259" key="8">
    <source>
        <dbReference type="PROSITE" id="PS50011"/>
    </source>
</evidence>
<keyword evidence="10" id="KW-1185">Reference proteome</keyword>
<feature type="compositionally biased region" description="Basic and acidic residues" evidence="7">
    <location>
        <begin position="1"/>
        <end position="24"/>
    </location>
</feature>
<reference evidence="9 10" key="1">
    <citation type="submission" date="2024-03" db="EMBL/GenBank/DDBJ databases">
        <authorList>
            <consortium name="ELIXIR-Norway"/>
            <consortium name="Elixir Norway"/>
        </authorList>
    </citation>
    <scope>NUCLEOTIDE SEQUENCE [LARGE SCALE GENOMIC DNA]</scope>
</reference>
<evidence type="ECO:0000256" key="3">
    <source>
        <dbReference type="ARBA" id="ARBA00022741"/>
    </source>
</evidence>
<proteinExistence type="predicted"/>
<evidence type="ECO:0000256" key="6">
    <source>
        <dbReference type="PROSITE-ProRule" id="PRU10141"/>
    </source>
</evidence>
<dbReference type="Gene3D" id="3.30.200.20">
    <property type="entry name" value="Phosphorylase Kinase, domain 1"/>
    <property type="match status" value="1"/>
</dbReference>
<dbReference type="PROSITE" id="PS00108">
    <property type="entry name" value="PROTEIN_KINASE_ST"/>
    <property type="match status" value="1"/>
</dbReference>
<evidence type="ECO:0000256" key="7">
    <source>
        <dbReference type="SAM" id="MobiDB-lite"/>
    </source>
</evidence>
<dbReference type="InterPro" id="IPR008271">
    <property type="entry name" value="Ser/Thr_kinase_AS"/>
</dbReference>
<name>A0ABP1B6G5_9BRYO</name>
<keyword evidence="1" id="KW-0723">Serine/threonine-protein kinase</keyword>
<feature type="region of interest" description="Disordered" evidence="7">
    <location>
        <begin position="618"/>
        <end position="702"/>
    </location>
</feature>
<evidence type="ECO:0000256" key="2">
    <source>
        <dbReference type="ARBA" id="ARBA00022679"/>
    </source>
</evidence>
<feature type="region of interest" description="Disordered" evidence="7">
    <location>
        <begin position="1"/>
        <end position="43"/>
    </location>
</feature>
<dbReference type="Gene3D" id="1.10.510.10">
    <property type="entry name" value="Transferase(Phosphotransferase) domain 1"/>
    <property type="match status" value="1"/>
</dbReference>
<dbReference type="InterPro" id="IPR000719">
    <property type="entry name" value="Prot_kinase_dom"/>
</dbReference>
<feature type="region of interest" description="Disordered" evidence="7">
    <location>
        <begin position="849"/>
        <end position="870"/>
    </location>
</feature>
<keyword evidence="3 6" id="KW-0547">Nucleotide-binding</keyword>
<feature type="compositionally biased region" description="Polar residues" evidence="7">
    <location>
        <begin position="663"/>
        <end position="673"/>
    </location>
</feature>
<evidence type="ECO:0000256" key="1">
    <source>
        <dbReference type="ARBA" id="ARBA00022527"/>
    </source>
</evidence>
<dbReference type="PANTHER" id="PTHR24058">
    <property type="entry name" value="DUAL SPECIFICITY PROTEIN KINASE"/>
    <property type="match status" value="1"/>
</dbReference>
<evidence type="ECO:0000256" key="5">
    <source>
        <dbReference type="ARBA" id="ARBA00022840"/>
    </source>
</evidence>
<keyword evidence="2" id="KW-0808">Transferase</keyword>